<sequence>MEKFHEEADQEGQDVFLRRQREGLLSYHRLADCQYGPHYYCTGKSSMRLKQMTTITSQRGLMLVKGRNC</sequence>
<protein>
    <submittedName>
        <fullName evidence="1">Y1</fullName>
    </submittedName>
</protein>
<dbReference type="EMBL" id="GBRH01172566">
    <property type="protein sequence ID" value="JAE25330.1"/>
    <property type="molecule type" value="Transcribed_RNA"/>
</dbReference>
<accession>A0A0A9I2S6</accession>
<dbReference type="AlphaFoldDB" id="A0A0A9I2S6"/>
<evidence type="ECO:0000313" key="1">
    <source>
        <dbReference type="EMBL" id="JAE25330.1"/>
    </source>
</evidence>
<reference evidence="1" key="2">
    <citation type="journal article" date="2015" name="Data Brief">
        <title>Shoot transcriptome of the giant reed, Arundo donax.</title>
        <authorList>
            <person name="Barrero R.A."/>
            <person name="Guerrero F.D."/>
            <person name="Moolhuijzen P."/>
            <person name="Goolsby J.A."/>
            <person name="Tidwell J."/>
            <person name="Bellgard S.E."/>
            <person name="Bellgard M.I."/>
        </authorList>
    </citation>
    <scope>NUCLEOTIDE SEQUENCE</scope>
    <source>
        <tissue evidence="1">Shoot tissue taken approximately 20 cm above the soil surface</tissue>
    </source>
</reference>
<proteinExistence type="predicted"/>
<reference evidence="1" key="1">
    <citation type="submission" date="2014-09" db="EMBL/GenBank/DDBJ databases">
        <authorList>
            <person name="Magalhaes I.L.F."/>
            <person name="Oliveira U."/>
            <person name="Santos F.R."/>
            <person name="Vidigal T.H.D.A."/>
            <person name="Brescovit A.D."/>
            <person name="Santos A.J."/>
        </authorList>
    </citation>
    <scope>NUCLEOTIDE SEQUENCE</scope>
    <source>
        <tissue evidence="1">Shoot tissue taken approximately 20 cm above the soil surface</tissue>
    </source>
</reference>
<organism evidence="1">
    <name type="scientific">Arundo donax</name>
    <name type="common">Giant reed</name>
    <name type="synonym">Donax arundinaceus</name>
    <dbReference type="NCBI Taxonomy" id="35708"/>
    <lineage>
        <taxon>Eukaryota</taxon>
        <taxon>Viridiplantae</taxon>
        <taxon>Streptophyta</taxon>
        <taxon>Embryophyta</taxon>
        <taxon>Tracheophyta</taxon>
        <taxon>Spermatophyta</taxon>
        <taxon>Magnoliopsida</taxon>
        <taxon>Liliopsida</taxon>
        <taxon>Poales</taxon>
        <taxon>Poaceae</taxon>
        <taxon>PACMAD clade</taxon>
        <taxon>Arundinoideae</taxon>
        <taxon>Arundineae</taxon>
        <taxon>Arundo</taxon>
    </lineage>
</organism>
<name>A0A0A9I2S6_ARUDO</name>